<keyword evidence="3" id="KW-1003">Cell membrane</keyword>
<name>A0AAW7MBI7_9STAP</name>
<organism evidence="9 10">
    <name type="scientific">Staphylococcus auricularis</name>
    <dbReference type="NCBI Taxonomy" id="29379"/>
    <lineage>
        <taxon>Bacteria</taxon>
        <taxon>Bacillati</taxon>
        <taxon>Bacillota</taxon>
        <taxon>Bacilli</taxon>
        <taxon>Bacillales</taxon>
        <taxon>Staphylococcaceae</taxon>
        <taxon>Staphylococcus</taxon>
    </lineage>
</organism>
<feature type="domain" description="Type II secretion system protein GspF" evidence="8">
    <location>
        <begin position="28"/>
        <end position="141"/>
    </location>
</feature>
<proteinExistence type="inferred from homology"/>
<dbReference type="InterPro" id="IPR003004">
    <property type="entry name" value="GspF/PilC"/>
</dbReference>
<keyword evidence="4 7" id="KW-0812">Transmembrane</keyword>
<evidence type="ECO:0000313" key="10">
    <source>
        <dbReference type="Proteomes" id="UP001171687"/>
    </source>
</evidence>
<dbReference type="NCBIfam" id="NF041012">
    <property type="entry name" value="T4P_ComGB"/>
    <property type="match status" value="1"/>
</dbReference>
<accession>A0AAW7MBI7</accession>
<dbReference type="InterPro" id="IPR042094">
    <property type="entry name" value="T2SS_GspF_sf"/>
</dbReference>
<evidence type="ECO:0000256" key="1">
    <source>
        <dbReference type="ARBA" id="ARBA00004651"/>
    </source>
</evidence>
<comment type="subcellular location">
    <subcellularLocation>
        <location evidence="1">Cell membrane</location>
        <topology evidence="1">Multi-pass membrane protein</topology>
    </subcellularLocation>
</comment>
<evidence type="ECO:0000256" key="4">
    <source>
        <dbReference type="ARBA" id="ARBA00022692"/>
    </source>
</evidence>
<evidence type="ECO:0000259" key="8">
    <source>
        <dbReference type="Pfam" id="PF00482"/>
    </source>
</evidence>
<reference evidence="9" key="1">
    <citation type="submission" date="2023-07" db="EMBL/GenBank/DDBJ databases">
        <title>Evaluation of the beneficial properties of pineapple isolates.</title>
        <authorList>
            <person name="Adefiranye O."/>
        </authorList>
    </citation>
    <scope>NUCLEOTIDE SEQUENCE</scope>
    <source>
        <strain evidence="9">PAPLE_T1</strain>
    </source>
</reference>
<sequence>MKKLRINTHNIKFKRKRVLSSASQIALLRRLSDLLANGFTLTESFSFLLTQIDLRHASENQAIIEALNSGASCHQVLKLLNFPRTVIMLIYFAELFSQLQECIPHAINFMTRHLKAKRSLIKTIQYPIVLITIFLVMLIVLNQTIIPEFQNLYETMDVQLSPLQHYLTQFIVHLPSAICFIFIFILFLFYLLRWHYKKLSPPQKIIFAKRLPLIASYYKFFKTYRLASEFALFYNNGVTLSHIVDIYESQTEDRYLTYLASQIKLGTEKGLQLSDILREVGCFQPELLSFIEQGEKKGKLDVELQLYSAIVIEQIERKLLKQIKFIQPIIFSLLAFLISSLYLVIMLPMFDLMQTIK</sequence>
<dbReference type="AlphaFoldDB" id="A0AAW7MBI7"/>
<dbReference type="EMBL" id="JAUHQC010000006">
    <property type="protein sequence ID" value="MDN4532657.1"/>
    <property type="molecule type" value="Genomic_DNA"/>
</dbReference>
<evidence type="ECO:0000256" key="2">
    <source>
        <dbReference type="ARBA" id="ARBA00005745"/>
    </source>
</evidence>
<dbReference type="PANTHER" id="PTHR30012">
    <property type="entry name" value="GENERAL SECRETION PATHWAY PROTEIN"/>
    <property type="match status" value="1"/>
</dbReference>
<feature type="domain" description="Type II secretion system protein GspF" evidence="8">
    <location>
        <begin position="229"/>
        <end position="348"/>
    </location>
</feature>
<dbReference type="GO" id="GO:0005886">
    <property type="term" value="C:plasma membrane"/>
    <property type="evidence" value="ECO:0007669"/>
    <property type="project" value="UniProtKB-SubCell"/>
</dbReference>
<feature type="transmembrane region" description="Helical" evidence="7">
    <location>
        <begin position="128"/>
        <end position="146"/>
    </location>
</feature>
<evidence type="ECO:0000256" key="3">
    <source>
        <dbReference type="ARBA" id="ARBA00022475"/>
    </source>
</evidence>
<evidence type="ECO:0000256" key="7">
    <source>
        <dbReference type="SAM" id="Phobius"/>
    </source>
</evidence>
<keyword evidence="6 7" id="KW-0472">Membrane</keyword>
<dbReference type="InterPro" id="IPR047692">
    <property type="entry name" value="T4P_ComGB"/>
</dbReference>
<evidence type="ECO:0000256" key="5">
    <source>
        <dbReference type="ARBA" id="ARBA00022989"/>
    </source>
</evidence>
<feature type="transmembrane region" description="Helical" evidence="7">
    <location>
        <begin position="325"/>
        <end position="350"/>
    </location>
</feature>
<evidence type="ECO:0000256" key="6">
    <source>
        <dbReference type="ARBA" id="ARBA00023136"/>
    </source>
</evidence>
<dbReference type="RefSeq" id="WP_225309962.1">
    <property type="nucleotide sequence ID" value="NZ_CAKZJA010000017.1"/>
</dbReference>
<dbReference type="PANTHER" id="PTHR30012:SF0">
    <property type="entry name" value="TYPE II SECRETION SYSTEM PROTEIN F-RELATED"/>
    <property type="match status" value="1"/>
</dbReference>
<comment type="similarity">
    <text evidence="2">Belongs to the GSP F family.</text>
</comment>
<evidence type="ECO:0000313" key="9">
    <source>
        <dbReference type="EMBL" id="MDN4532657.1"/>
    </source>
</evidence>
<keyword evidence="5 7" id="KW-1133">Transmembrane helix</keyword>
<comment type="caution">
    <text evidence="9">The sequence shown here is derived from an EMBL/GenBank/DDBJ whole genome shotgun (WGS) entry which is preliminary data.</text>
</comment>
<protein>
    <submittedName>
        <fullName evidence="9">Competence type IV pilus assembly protein ComGB</fullName>
    </submittedName>
</protein>
<dbReference type="Pfam" id="PF00482">
    <property type="entry name" value="T2SSF"/>
    <property type="match status" value="2"/>
</dbReference>
<dbReference type="InterPro" id="IPR018076">
    <property type="entry name" value="T2SS_GspF_dom"/>
</dbReference>
<dbReference type="Proteomes" id="UP001171687">
    <property type="component" value="Unassembled WGS sequence"/>
</dbReference>
<dbReference type="Gene3D" id="1.20.81.30">
    <property type="entry name" value="Type II secretion system (T2SS), domain F"/>
    <property type="match status" value="2"/>
</dbReference>
<gene>
    <name evidence="9" type="primary">comGB</name>
    <name evidence="9" type="ORF">QYH67_03515</name>
</gene>
<feature type="transmembrane region" description="Helical" evidence="7">
    <location>
        <begin position="166"/>
        <end position="192"/>
    </location>
</feature>